<dbReference type="InterPro" id="IPR006671">
    <property type="entry name" value="Cyclin_N"/>
</dbReference>
<protein>
    <recommendedName>
        <fullName evidence="1">Cyclin N-terminal domain-containing protein</fullName>
    </recommendedName>
</protein>
<dbReference type="EMBL" id="RRYP01012491">
    <property type="protein sequence ID" value="TNV77073.1"/>
    <property type="molecule type" value="Genomic_DNA"/>
</dbReference>
<evidence type="ECO:0000259" key="1">
    <source>
        <dbReference type="Pfam" id="PF00134"/>
    </source>
</evidence>
<dbReference type="Proteomes" id="UP000785679">
    <property type="component" value="Unassembled WGS sequence"/>
</dbReference>
<dbReference type="AlphaFoldDB" id="A0A8J8T0I3"/>
<dbReference type="Pfam" id="PF00134">
    <property type="entry name" value="Cyclin_N"/>
    <property type="match status" value="1"/>
</dbReference>
<evidence type="ECO:0000313" key="2">
    <source>
        <dbReference type="EMBL" id="TNV77073.1"/>
    </source>
</evidence>
<dbReference type="SUPFAM" id="SSF47954">
    <property type="entry name" value="Cyclin-like"/>
    <property type="match status" value="1"/>
</dbReference>
<proteinExistence type="predicted"/>
<sequence length="346" mass="41304">MQANLPQFQYEYIHLKHQRFLYSCKNCRTLALQQSRDYHVHKKEQVKNQDGYIFRQRIMSLKVVQLQDTKISTKQTPRCILLRSQEFKFMKCYQEEWFSHLKERERKYQPRIRTDFKYKCPKARKSSINWLVNVLKTTKSKDQAQLLHQAYLLTDRVQSLLIDERRLLIASLLISSKRIEVYPIDIGYLTVTILRNQHTVDQISKTESEILFDLCFEGLDAPTSLDFLKYFILSLKYRLHTSFASTCNMKSYLRNLEKTAKEFCFYCLCDTYLSTIKASLIAACAIQWSISEIQWESHLQRDQFSLVIGQLWPQIFEKSFRGKCLAQLGELTKEMRERQMMQFNQI</sequence>
<gene>
    <name evidence="2" type="ORF">FGO68_gene12564</name>
</gene>
<evidence type="ECO:0000313" key="3">
    <source>
        <dbReference type="Proteomes" id="UP000785679"/>
    </source>
</evidence>
<reference evidence="2" key="1">
    <citation type="submission" date="2019-06" db="EMBL/GenBank/DDBJ databases">
        <authorList>
            <person name="Zheng W."/>
        </authorList>
    </citation>
    <scope>NUCLEOTIDE SEQUENCE</scope>
    <source>
        <strain evidence="2">QDHG01</strain>
    </source>
</reference>
<dbReference type="Gene3D" id="1.10.472.10">
    <property type="entry name" value="Cyclin-like"/>
    <property type="match status" value="2"/>
</dbReference>
<name>A0A8J8T0I3_HALGN</name>
<dbReference type="InterPro" id="IPR036915">
    <property type="entry name" value="Cyclin-like_sf"/>
</dbReference>
<keyword evidence="3" id="KW-1185">Reference proteome</keyword>
<comment type="caution">
    <text evidence="2">The sequence shown here is derived from an EMBL/GenBank/DDBJ whole genome shotgun (WGS) entry which is preliminary data.</text>
</comment>
<accession>A0A8J8T0I3</accession>
<organism evidence="2 3">
    <name type="scientific">Halteria grandinella</name>
    <dbReference type="NCBI Taxonomy" id="5974"/>
    <lineage>
        <taxon>Eukaryota</taxon>
        <taxon>Sar</taxon>
        <taxon>Alveolata</taxon>
        <taxon>Ciliophora</taxon>
        <taxon>Intramacronucleata</taxon>
        <taxon>Spirotrichea</taxon>
        <taxon>Stichotrichia</taxon>
        <taxon>Sporadotrichida</taxon>
        <taxon>Halteriidae</taxon>
        <taxon>Halteria</taxon>
    </lineage>
</organism>
<feature type="domain" description="Cyclin N-terminal" evidence="1">
    <location>
        <begin position="98"/>
        <end position="217"/>
    </location>
</feature>